<feature type="compositionally biased region" description="Acidic residues" evidence="1">
    <location>
        <begin position="8"/>
        <end position="19"/>
    </location>
</feature>
<protein>
    <submittedName>
        <fullName evidence="2">Uncharacterized protein</fullName>
    </submittedName>
</protein>
<comment type="caution">
    <text evidence="2">The sequence shown here is derived from an EMBL/GenBank/DDBJ whole genome shotgun (WGS) entry which is preliminary data.</text>
</comment>
<feature type="compositionally biased region" description="Basic and acidic residues" evidence="1">
    <location>
        <begin position="35"/>
        <end position="46"/>
    </location>
</feature>
<gene>
    <name evidence="2" type="ORF">HAX54_039169</name>
</gene>
<organism evidence="2 3">
    <name type="scientific">Datura stramonium</name>
    <name type="common">Jimsonweed</name>
    <name type="synonym">Common thornapple</name>
    <dbReference type="NCBI Taxonomy" id="4076"/>
    <lineage>
        <taxon>Eukaryota</taxon>
        <taxon>Viridiplantae</taxon>
        <taxon>Streptophyta</taxon>
        <taxon>Embryophyta</taxon>
        <taxon>Tracheophyta</taxon>
        <taxon>Spermatophyta</taxon>
        <taxon>Magnoliopsida</taxon>
        <taxon>eudicotyledons</taxon>
        <taxon>Gunneridae</taxon>
        <taxon>Pentapetalae</taxon>
        <taxon>asterids</taxon>
        <taxon>lamiids</taxon>
        <taxon>Solanales</taxon>
        <taxon>Solanaceae</taxon>
        <taxon>Solanoideae</taxon>
        <taxon>Datureae</taxon>
        <taxon>Datura</taxon>
    </lineage>
</organism>
<evidence type="ECO:0000313" key="3">
    <source>
        <dbReference type="Proteomes" id="UP000823775"/>
    </source>
</evidence>
<sequence>MKSTSGETSDEESEGEDIENGNFALMARSYSNSDALHESKDEHEIGIAESSTGKVSAPALTNGTVMETDSLNVPLETGQELKNSRETNPETMIQLGTYLRAARDKVSELYPTSTMSNPSPSSTSLHVPSAPPPSSPDKTSPVPEEKPILGSPNSSIVTALMSPSPRSPSIDIPNSTSTLQIDLPSLIADIRS</sequence>
<evidence type="ECO:0000256" key="1">
    <source>
        <dbReference type="SAM" id="MobiDB-lite"/>
    </source>
</evidence>
<accession>A0ABS8SJ07</accession>
<feature type="compositionally biased region" description="Low complexity" evidence="1">
    <location>
        <begin position="162"/>
        <end position="175"/>
    </location>
</feature>
<reference evidence="2 3" key="1">
    <citation type="journal article" date="2021" name="BMC Genomics">
        <title>Datura genome reveals duplications of psychoactive alkaloid biosynthetic genes and high mutation rate following tissue culture.</title>
        <authorList>
            <person name="Rajewski A."/>
            <person name="Carter-House D."/>
            <person name="Stajich J."/>
            <person name="Litt A."/>
        </authorList>
    </citation>
    <scope>NUCLEOTIDE SEQUENCE [LARGE SCALE GENOMIC DNA]</scope>
    <source>
        <strain evidence="2">AR-01</strain>
    </source>
</reference>
<proteinExistence type="predicted"/>
<dbReference type="Proteomes" id="UP000823775">
    <property type="component" value="Unassembled WGS sequence"/>
</dbReference>
<dbReference type="EMBL" id="JACEIK010000540">
    <property type="protein sequence ID" value="MCD7458790.1"/>
    <property type="molecule type" value="Genomic_DNA"/>
</dbReference>
<feature type="compositionally biased region" description="Low complexity" evidence="1">
    <location>
        <begin position="111"/>
        <end position="124"/>
    </location>
</feature>
<feature type="region of interest" description="Disordered" evidence="1">
    <location>
        <begin position="109"/>
        <end position="177"/>
    </location>
</feature>
<name>A0ABS8SJ07_DATST</name>
<keyword evidence="3" id="KW-1185">Reference proteome</keyword>
<feature type="compositionally biased region" description="Polar residues" evidence="1">
    <location>
        <begin position="49"/>
        <end position="71"/>
    </location>
</feature>
<evidence type="ECO:0000313" key="2">
    <source>
        <dbReference type="EMBL" id="MCD7458790.1"/>
    </source>
</evidence>
<feature type="region of interest" description="Disordered" evidence="1">
    <location>
        <begin position="1"/>
        <end position="72"/>
    </location>
</feature>